<dbReference type="Proteomes" id="UP000255326">
    <property type="component" value="Unassembled WGS sequence"/>
</dbReference>
<proteinExistence type="predicted"/>
<gene>
    <name evidence="1" type="ORF">DFR59_101239</name>
</gene>
<accession>A0A370GWF0</accession>
<dbReference type="EMBL" id="QQAY01000001">
    <property type="protein sequence ID" value="RDI47580.1"/>
    <property type="molecule type" value="Genomic_DNA"/>
</dbReference>
<comment type="caution">
    <text evidence="1">The sequence shown here is derived from an EMBL/GenBank/DDBJ whole genome shotgun (WGS) entry which is preliminary data.</text>
</comment>
<evidence type="ECO:0000313" key="1">
    <source>
        <dbReference type="EMBL" id="RDI47580.1"/>
    </source>
</evidence>
<organism evidence="1 2">
    <name type="scientific">Falsibacillus pallidus</name>
    <dbReference type="NCBI Taxonomy" id="493781"/>
    <lineage>
        <taxon>Bacteria</taxon>
        <taxon>Bacillati</taxon>
        <taxon>Bacillota</taxon>
        <taxon>Bacilli</taxon>
        <taxon>Bacillales</taxon>
        <taxon>Bacillaceae</taxon>
        <taxon>Falsibacillus</taxon>
    </lineage>
</organism>
<dbReference type="PROSITE" id="PS51257">
    <property type="entry name" value="PROKAR_LIPOPROTEIN"/>
    <property type="match status" value="1"/>
</dbReference>
<evidence type="ECO:0008006" key="3">
    <source>
        <dbReference type="Google" id="ProtNLM"/>
    </source>
</evidence>
<evidence type="ECO:0000313" key="2">
    <source>
        <dbReference type="Proteomes" id="UP000255326"/>
    </source>
</evidence>
<dbReference type="AlphaFoldDB" id="A0A370GWF0"/>
<reference evidence="1 2" key="1">
    <citation type="submission" date="2018-07" db="EMBL/GenBank/DDBJ databases">
        <title>Genomic Encyclopedia of Type Strains, Phase IV (KMG-IV): sequencing the most valuable type-strain genomes for metagenomic binning, comparative biology and taxonomic classification.</title>
        <authorList>
            <person name="Goeker M."/>
        </authorList>
    </citation>
    <scope>NUCLEOTIDE SEQUENCE [LARGE SCALE GENOMIC DNA]</scope>
    <source>
        <strain evidence="1 2">DSM 25281</strain>
    </source>
</reference>
<name>A0A370GWF0_9BACI</name>
<dbReference type="OrthoDB" id="2968672at2"/>
<protein>
    <recommendedName>
        <fullName evidence="3">Lipoprotein</fullName>
    </recommendedName>
</protein>
<sequence length="125" mass="13917">MRIAAFFICLLILGGCQQPKPPQGKLFNLEESMASASGNKEIMTEKHLVQGQDLMVECIIPSIRLSGENPAKIAVYIDGRLDGNYETAAFIVRGLSKGVHHIKLDLIKSNHKRYGITKEFYVTIQ</sequence>
<keyword evidence="2" id="KW-1185">Reference proteome</keyword>
<dbReference type="RefSeq" id="WP_114743796.1">
    <property type="nucleotide sequence ID" value="NZ_QQAY01000001.1"/>
</dbReference>